<evidence type="ECO:0008006" key="3">
    <source>
        <dbReference type="Google" id="ProtNLM"/>
    </source>
</evidence>
<dbReference type="InterPro" id="IPR040521">
    <property type="entry name" value="KDZ"/>
</dbReference>
<gene>
    <name evidence="1" type="ORF">BDN70DRAFT_909241</name>
</gene>
<dbReference type="Pfam" id="PF18758">
    <property type="entry name" value="KDZ"/>
    <property type="match status" value="1"/>
</dbReference>
<keyword evidence="2" id="KW-1185">Reference proteome</keyword>
<evidence type="ECO:0000313" key="1">
    <source>
        <dbReference type="EMBL" id="KAF9472022.1"/>
    </source>
</evidence>
<dbReference type="Proteomes" id="UP000807469">
    <property type="component" value="Unassembled WGS sequence"/>
</dbReference>
<protein>
    <recommendedName>
        <fullName evidence="3">Transposase</fullName>
    </recommendedName>
</protein>
<dbReference type="EMBL" id="MU155590">
    <property type="protein sequence ID" value="KAF9472022.1"/>
    <property type="molecule type" value="Genomic_DNA"/>
</dbReference>
<dbReference type="OrthoDB" id="2505969at2759"/>
<accession>A0A9P5YLI2</accession>
<sequence>MGLQLQKLSLKSSGVQRCIRLVTLLRSGYIGATPERPSVAFSITLFEIFRQIHRVCPRLSIYGITKALSHIHGHSYKNHYAEQFSSAYDCYLEILREVERRCQVALKRDDPAWQHQNVCPPCLYRVENEPSMKFSMLISMDGNNSLKLVDSTFKAGTTRDDDRVLPSFRWVSAEEVDQFKDEVKRSHIGPDNDVAWLNALENDDLKDKISVCVERWKSAGPEARKKMFALFAIAGVFVAVCRHGHVLLVCDMIRSGELMKYPIALTNALLDRYGPDVGLGYDIMCAFVKTLERSTLQPRVAALNLQGIVPAFHGHAHNRLCQVHWHPLYKEGVGLEDFEVCERTFHKSNELASGTRLATPFHRAQEIEEHWGFIDIDKHTSSANFIYQNYRQALEKISVDGKSLADLSVRLKVTNADYERYLEEERLRESEKAKVDYQLLGNDTVNNHYMTPEAKKVRTRYTTSYSRWEACNTLTCEFEEAHEIEERWTPSMQAYKDGQLVMKERKYRRAVDELERLVVQRLFEMTKMGMSGVGYQLREQIGRSLKTRSDAIVTALGNYNKAAALLNPPRPSLTWASVVQTANIADFDLLRESRTDILSKPWAEGPRREAMNLYFGIKRAHEEIVRLNVEIKRLVTFMLDDHADFYHAVGQTIITDPALAAELSREYERRSVIHTQISSRLYQTSKLQGFTGSLHPDIFRSEFVHDDDGIDEDSGAMIDFVDTMTA</sequence>
<name>A0A9P5YLI2_9AGAR</name>
<comment type="caution">
    <text evidence="1">The sequence shown here is derived from an EMBL/GenBank/DDBJ whole genome shotgun (WGS) entry which is preliminary data.</text>
</comment>
<evidence type="ECO:0000313" key="2">
    <source>
        <dbReference type="Proteomes" id="UP000807469"/>
    </source>
</evidence>
<dbReference type="AlphaFoldDB" id="A0A9P5YLI2"/>
<proteinExistence type="predicted"/>
<organism evidence="1 2">
    <name type="scientific">Pholiota conissans</name>
    <dbReference type="NCBI Taxonomy" id="109636"/>
    <lineage>
        <taxon>Eukaryota</taxon>
        <taxon>Fungi</taxon>
        <taxon>Dikarya</taxon>
        <taxon>Basidiomycota</taxon>
        <taxon>Agaricomycotina</taxon>
        <taxon>Agaricomycetes</taxon>
        <taxon>Agaricomycetidae</taxon>
        <taxon>Agaricales</taxon>
        <taxon>Agaricineae</taxon>
        <taxon>Strophariaceae</taxon>
        <taxon>Pholiota</taxon>
    </lineage>
</organism>
<reference evidence="1" key="1">
    <citation type="submission" date="2020-11" db="EMBL/GenBank/DDBJ databases">
        <authorList>
            <consortium name="DOE Joint Genome Institute"/>
            <person name="Ahrendt S."/>
            <person name="Riley R."/>
            <person name="Andreopoulos W."/>
            <person name="Labutti K."/>
            <person name="Pangilinan J."/>
            <person name="Ruiz-Duenas F.J."/>
            <person name="Barrasa J.M."/>
            <person name="Sanchez-Garcia M."/>
            <person name="Camarero S."/>
            <person name="Miyauchi S."/>
            <person name="Serrano A."/>
            <person name="Linde D."/>
            <person name="Babiker R."/>
            <person name="Drula E."/>
            <person name="Ayuso-Fernandez I."/>
            <person name="Pacheco R."/>
            <person name="Padilla G."/>
            <person name="Ferreira P."/>
            <person name="Barriuso J."/>
            <person name="Kellner H."/>
            <person name="Castanera R."/>
            <person name="Alfaro M."/>
            <person name="Ramirez L."/>
            <person name="Pisabarro A.G."/>
            <person name="Kuo A."/>
            <person name="Tritt A."/>
            <person name="Lipzen A."/>
            <person name="He G."/>
            <person name="Yan M."/>
            <person name="Ng V."/>
            <person name="Cullen D."/>
            <person name="Martin F."/>
            <person name="Rosso M.-N."/>
            <person name="Henrissat B."/>
            <person name="Hibbett D."/>
            <person name="Martinez A.T."/>
            <person name="Grigoriev I.V."/>
        </authorList>
    </citation>
    <scope>NUCLEOTIDE SEQUENCE</scope>
    <source>
        <strain evidence="1">CIRM-BRFM 674</strain>
    </source>
</reference>
<dbReference type="PANTHER" id="PTHR33096">
    <property type="entry name" value="CXC2 DOMAIN-CONTAINING PROTEIN"/>
    <property type="match status" value="1"/>
</dbReference>
<dbReference type="PANTHER" id="PTHR33096:SF1">
    <property type="entry name" value="CXC1-LIKE CYSTEINE CLUSTER ASSOCIATED WITH KDZ TRANSPOSASES DOMAIN-CONTAINING PROTEIN"/>
    <property type="match status" value="1"/>
</dbReference>